<comment type="similarity">
    <text evidence="4">Belongs to the copper transporter (Ctr) (TC 1.A.56) family. SLC31A subfamily.</text>
</comment>
<evidence type="ECO:0000313" key="7">
    <source>
        <dbReference type="Proteomes" id="UP000308133"/>
    </source>
</evidence>
<evidence type="ECO:0000256" key="3">
    <source>
        <dbReference type="ARBA" id="ARBA00023136"/>
    </source>
</evidence>
<keyword evidence="4" id="KW-0186">Copper</keyword>
<evidence type="ECO:0000256" key="4">
    <source>
        <dbReference type="RuleBase" id="RU367022"/>
    </source>
</evidence>
<feature type="transmembrane region" description="Helical" evidence="4">
    <location>
        <begin position="159"/>
        <end position="179"/>
    </location>
</feature>
<keyword evidence="1 4" id="KW-0812">Transmembrane</keyword>
<dbReference type="Proteomes" id="UP000308133">
    <property type="component" value="Unassembled WGS sequence"/>
</dbReference>
<keyword evidence="4" id="KW-0187">Copper transport</keyword>
<reference evidence="6 7" key="1">
    <citation type="submission" date="2018-02" db="EMBL/GenBank/DDBJ databases">
        <title>Draft genome sequences of Elsinoe sp., causing black scab on jojoba.</title>
        <authorList>
            <person name="Stodart B."/>
            <person name="Jeffress S."/>
            <person name="Ash G."/>
            <person name="Arun Chinnappa K."/>
        </authorList>
    </citation>
    <scope>NUCLEOTIDE SEQUENCE [LARGE SCALE GENOMIC DNA]</scope>
    <source>
        <strain evidence="6 7">Hillstone_2</strain>
    </source>
</reference>
<dbReference type="EMBL" id="PTQR01000051">
    <property type="protein sequence ID" value="TKX23794.1"/>
    <property type="molecule type" value="Genomic_DNA"/>
</dbReference>
<feature type="transmembrane region" description="Helical" evidence="4">
    <location>
        <begin position="131"/>
        <end position="153"/>
    </location>
</feature>
<dbReference type="PANTHER" id="PTHR12483:SF120">
    <property type="entry name" value="HIGH-AFFINITY COPPER TRANSPORTER CTRA2"/>
    <property type="match status" value="1"/>
</dbReference>
<feature type="transmembrane region" description="Helical" evidence="4">
    <location>
        <begin position="68"/>
        <end position="89"/>
    </location>
</feature>
<evidence type="ECO:0000256" key="1">
    <source>
        <dbReference type="ARBA" id="ARBA00022692"/>
    </source>
</evidence>
<name>A0A4U7B6K9_9PEZI</name>
<keyword evidence="4" id="KW-0406">Ion transport</keyword>
<proteinExistence type="inferred from homology"/>
<dbReference type="PANTHER" id="PTHR12483">
    <property type="entry name" value="SOLUTE CARRIER FAMILY 31 COPPER TRANSPORTERS"/>
    <property type="match status" value="1"/>
</dbReference>
<keyword evidence="2 4" id="KW-1133">Transmembrane helix</keyword>
<protein>
    <recommendedName>
        <fullName evidence="4">Copper transport protein</fullName>
    </recommendedName>
</protein>
<organism evidence="6 7">
    <name type="scientific">Elsinoe australis</name>
    <dbReference type="NCBI Taxonomy" id="40998"/>
    <lineage>
        <taxon>Eukaryota</taxon>
        <taxon>Fungi</taxon>
        <taxon>Dikarya</taxon>
        <taxon>Ascomycota</taxon>
        <taxon>Pezizomycotina</taxon>
        <taxon>Dothideomycetes</taxon>
        <taxon>Dothideomycetidae</taxon>
        <taxon>Myriangiales</taxon>
        <taxon>Elsinoaceae</taxon>
        <taxon>Elsinoe</taxon>
    </lineage>
</organism>
<dbReference type="Pfam" id="PF04145">
    <property type="entry name" value="Ctr"/>
    <property type="match status" value="1"/>
</dbReference>
<dbReference type="InterPro" id="IPR007274">
    <property type="entry name" value="Cop_transporter"/>
</dbReference>
<comment type="subcellular location">
    <subcellularLocation>
        <location evidence="4">Membrane</location>
        <topology evidence="4">Multi-pass membrane protein</topology>
    </subcellularLocation>
</comment>
<comment type="caution">
    <text evidence="6">The sequence shown here is derived from an EMBL/GenBank/DDBJ whole genome shotgun (WGS) entry which is preliminary data.</text>
</comment>
<keyword evidence="3 4" id="KW-0472">Membrane</keyword>
<sequence length="184" mass="20079">MSMTDMTGMSMPTATSASASSMSDMSMTTSTPHGMSNMMRMSEMSMTFFPSSTTALYSSTWTPQSVGQYAGTCIFLVALAIVFRALMAVRCNFGQLWTRFARYRKTSILDGEVDELVLKNRVQRPWRINEAAALATLDTVLAVVGYLLMIAVMTMNLGYFLSILGGTFLGSLIWGNWIVGGGAH</sequence>
<dbReference type="GO" id="GO:0005886">
    <property type="term" value="C:plasma membrane"/>
    <property type="evidence" value="ECO:0007669"/>
    <property type="project" value="TreeGrafter"/>
</dbReference>
<keyword evidence="4" id="KW-0813">Transport</keyword>
<accession>A0A4U7B6K9</accession>
<gene>
    <name evidence="6" type="ORF">C1H76_3993</name>
</gene>
<evidence type="ECO:0000256" key="5">
    <source>
        <dbReference type="SAM" id="MobiDB-lite"/>
    </source>
</evidence>
<dbReference type="AlphaFoldDB" id="A0A4U7B6K9"/>
<dbReference type="GO" id="GO:0005375">
    <property type="term" value="F:copper ion transmembrane transporter activity"/>
    <property type="evidence" value="ECO:0007669"/>
    <property type="project" value="UniProtKB-UniRule"/>
</dbReference>
<evidence type="ECO:0000256" key="2">
    <source>
        <dbReference type="ARBA" id="ARBA00022989"/>
    </source>
</evidence>
<feature type="region of interest" description="Disordered" evidence="5">
    <location>
        <begin position="1"/>
        <end position="26"/>
    </location>
</feature>
<evidence type="ECO:0000313" key="6">
    <source>
        <dbReference type="EMBL" id="TKX23794.1"/>
    </source>
</evidence>